<dbReference type="HOGENOM" id="CLU_043579_3_0_1"/>
<keyword evidence="3" id="KW-1133">Transmembrane helix</keyword>
<reference evidence="9" key="2">
    <citation type="submission" date="2010-04" db="EMBL/GenBank/DDBJ databases">
        <authorList>
            <person name="Buell R."/>
            <person name="Hamilton J."/>
            <person name="Hostetler J."/>
        </authorList>
    </citation>
    <scope>NUCLEOTIDE SEQUENCE [LARGE SCALE GENOMIC DNA]</scope>
    <source>
        <strain evidence="9">DAOM:BR144</strain>
    </source>
</reference>
<proteinExistence type="predicted"/>
<dbReference type="GO" id="GO:0030544">
    <property type="term" value="F:Hsp70 protein binding"/>
    <property type="evidence" value="ECO:0007669"/>
    <property type="project" value="TreeGrafter"/>
</dbReference>
<dbReference type="GO" id="GO:0005789">
    <property type="term" value="C:endoplasmic reticulum membrane"/>
    <property type="evidence" value="ECO:0007669"/>
    <property type="project" value="TreeGrafter"/>
</dbReference>
<feature type="region of interest" description="Disordered" evidence="6">
    <location>
        <begin position="176"/>
        <end position="201"/>
    </location>
</feature>
<dbReference type="AlphaFoldDB" id="K3WHQ5"/>
<dbReference type="Pfam" id="PF09320">
    <property type="entry name" value="DUF1977"/>
    <property type="match status" value="1"/>
</dbReference>
<dbReference type="Gene3D" id="1.10.287.110">
    <property type="entry name" value="DnaJ domain"/>
    <property type="match status" value="1"/>
</dbReference>
<evidence type="ECO:0000256" key="1">
    <source>
        <dbReference type="ARBA" id="ARBA00004167"/>
    </source>
</evidence>
<organism evidence="8 9">
    <name type="scientific">Globisporangium ultimum (strain ATCC 200006 / CBS 805.95 / DAOM BR144)</name>
    <name type="common">Pythium ultimum</name>
    <dbReference type="NCBI Taxonomy" id="431595"/>
    <lineage>
        <taxon>Eukaryota</taxon>
        <taxon>Sar</taxon>
        <taxon>Stramenopiles</taxon>
        <taxon>Oomycota</taxon>
        <taxon>Peronosporomycetes</taxon>
        <taxon>Pythiales</taxon>
        <taxon>Pythiaceae</taxon>
        <taxon>Globisporangium</taxon>
    </lineage>
</organism>
<dbReference type="PROSITE" id="PS50076">
    <property type="entry name" value="DNAJ_2"/>
    <property type="match status" value="1"/>
</dbReference>
<dbReference type="InterPro" id="IPR051100">
    <property type="entry name" value="DnaJ_subfamily_B/C"/>
</dbReference>
<dbReference type="EnsemblProtists" id="PYU1_T004497">
    <property type="protein sequence ID" value="PYU1_T004497"/>
    <property type="gene ID" value="PYU1_G004487"/>
</dbReference>
<comment type="subcellular location">
    <subcellularLocation>
        <location evidence="1">Membrane</location>
        <topology evidence="1">Single-pass membrane protein</topology>
    </subcellularLocation>
</comment>
<keyword evidence="9" id="KW-1185">Reference proteome</keyword>
<evidence type="ECO:0000256" key="3">
    <source>
        <dbReference type="ARBA" id="ARBA00022989"/>
    </source>
</evidence>
<dbReference type="InterPro" id="IPR019734">
    <property type="entry name" value="TPR_rpt"/>
</dbReference>
<feature type="compositionally biased region" description="Basic residues" evidence="6">
    <location>
        <begin position="72"/>
        <end position="81"/>
    </location>
</feature>
<sequence>MEMNKSEAEKCRDIGKKYLRAGNYRQAAKFFEKSHRMYPLPGVEMMRERALEELKKAEEAASSSTPTSPRHASGHGHHGVRRRENAAPTSGSAARADDSARPYTAEQVQIVNKIRACKNHYEVLAVPQVADDNEIKKAYRKLALKLHPDKNSAPGAEDAFKAVGKAFTVLSDPDKRAHYDRYGDRAPEATSHRQQRRYQNDEVSPEEIFNMFFGGGFNPNRGRRPQQRAHPSQNGGGQQQDQRGPMAQLMQFLPLLLIFMLSLMSIPSAPDVPFSMQATPQYNVQRMTQMSNVAKGIPYYVERDFERKYTNHWRDLARVEQMVEQYHISRLSDSCENLKLKQKRMIYRARNSKSDDREAAMRHALEMKMPACEQLRALRRSRQY</sequence>
<evidence type="ECO:0000313" key="8">
    <source>
        <dbReference type="EnsemblProtists" id="PYU1_T004497"/>
    </source>
</evidence>
<evidence type="ECO:0000256" key="5">
    <source>
        <dbReference type="PROSITE-ProRule" id="PRU00339"/>
    </source>
</evidence>
<dbReference type="InParanoid" id="K3WHQ5"/>
<feature type="region of interest" description="Disordered" evidence="6">
    <location>
        <begin position="214"/>
        <end position="243"/>
    </location>
</feature>
<dbReference type="GO" id="GO:0071218">
    <property type="term" value="P:cellular response to misfolded protein"/>
    <property type="evidence" value="ECO:0007669"/>
    <property type="project" value="TreeGrafter"/>
</dbReference>
<reference evidence="9" key="1">
    <citation type="journal article" date="2010" name="Genome Biol.">
        <title>Genome sequence of the necrotrophic plant pathogen Pythium ultimum reveals original pathogenicity mechanisms and effector repertoire.</title>
        <authorList>
            <person name="Levesque C.A."/>
            <person name="Brouwer H."/>
            <person name="Cano L."/>
            <person name="Hamilton J.P."/>
            <person name="Holt C."/>
            <person name="Huitema E."/>
            <person name="Raffaele S."/>
            <person name="Robideau G.P."/>
            <person name="Thines M."/>
            <person name="Win J."/>
            <person name="Zerillo M.M."/>
            <person name="Beakes G.W."/>
            <person name="Boore J.L."/>
            <person name="Busam D."/>
            <person name="Dumas B."/>
            <person name="Ferriera S."/>
            <person name="Fuerstenberg S.I."/>
            <person name="Gachon C.M."/>
            <person name="Gaulin E."/>
            <person name="Govers F."/>
            <person name="Grenville-Briggs L."/>
            <person name="Horner N."/>
            <person name="Hostetler J."/>
            <person name="Jiang R.H."/>
            <person name="Johnson J."/>
            <person name="Krajaejun T."/>
            <person name="Lin H."/>
            <person name="Meijer H.J."/>
            <person name="Moore B."/>
            <person name="Morris P."/>
            <person name="Phuntmart V."/>
            <person name="Puiu D."/>
            <person name="Shetty J."/>
            <person name="Stajich J.E."/>
            <person name="Tripathy S."/>
            <person name="Wawra S."/>
            <person name="van West P."/>
            <person name="Whitty B.R."/>
            <person name="Coutinho P.M."/>
            <person name="Henrissat B."/>
            <person name="Martin F."/>
            <person name="Thomas P.D."/>
            <person name="Tyler B.M."/>
            <person name="De Vries R.P."/>
            <person name="Kamoun S."/>
            <person name="Yandell M."/>
            <person name="Tisserat N."/>
            <person name="Buell C.R."/>
        </authorList>
    </citation>
    <scope>NUCLEOTIDE SEQUENCE</scope>
    <source>
        <strain evidence="9">DAOM:BR144</strain>
    </source>
</reference>
<dbReference type="EMBL" id="GL376631">
    <property type="status" value="NOT_ANNOTATED_CDS"/>
    <property type="molecule type" value="Genomic_DNA"/>
</dbReference>
<dbReference type="Pfam" id="PF00226">
    <property type="entry name" value="DnaJ"/>
    <property type="match status" value="1"/>
</dbReference>
<evidence type="ECO:0000259" key="7">
    <source>
        <dbReference type="PROSITE" id="PS50076"/>
    </source>
</evidence>
<protein>
    <recommendedName>
        <fullName evidence="7">J domain-containing protein</fullName>
    </recommendedName>
</protein>
<dbReference type="OMA" id="ARSREHN"/>
<evidence type="ECO:0000256" key="4">
    <source>
        <dbReference type="ARBA" id="ARBA00023136"/>
    </source>
</evidence>
<dbReference type="FunCoup" id="K3WHQ5">
    <property type="interactions" value="197"/>
</dbReference>
<dbReference type="InterPro" id="IPR015399">
    <property type="entry name" value="DUF1977_DnaJ-like"/>
</dbReference>
<feature type="repeat" description="TPR" evidence="5">
    <location>
        <begin position="8"/>
        <end position="41"/>
    </location>
</feature>
<dbReference type="Proteomes" id="UP000019132">
    <property type="component" value="Unassembled WGS sequence"/>
</dbReference>
<reference evidence="8" key="3">
    <citation type="submission" date="2015-02" db="UniProtKB">
        <authorList>
            <consortium name="EnsemblProtists"/>
        </authorList>
    </citation>
    <scope>IDENTIFICATION</scope>
    <source>
        <strain evidence="8">DAOM BR144</strain>
    </source>
</reference>
<feature type="compositionally biased region" description="Basic and acidic residues" evidence="6">
    <location>
        <begin position="49"/>
        <end position="59"/>
    </location>
</feature>
<dbReference type="InterPro" id="IPR036869">
    <property type="entry name" value="J_dom_sf"/>
</dbReference>
<dbReference type="STRING" id="431595.K3WHQ5"/>
<accession>K3WHQ5</accession>
<dbReference type="SUPFAM" id="SSF46565">
    <property type="entry name" value="Chaperone J-domain"/>
    <property type="match status" value="1"/>
</dbReference>
<dbReference type="PROSITE" id="PS50005">
    <property type="entry name" value="TPR"/>
    <property type="match status" value="1"/>
</dbReference>
<dbReference type="CDD" id="cd06257">
    <property type="entry name" value="DnaJ"/>
    <property type="match status" value="1"/>
</dbReference>
<feature type="compositionally biased region" description="Low complexity" evidence="6">
    <location>
        <begin position="60"/>
        <end position="71"/>
    </location>
</feature>
<keyword evidence="5" id="KW-0802">TPR repeat</keyword>
<dbReference type="PRINTS" id="PR00625">
    <property type="entry name" value="JDOMAIN"/>
</dbReference>
<name>K3WHQ5_GLOUD</name>
<evidence type="ECO:0000313" key="9">
    <source>
        <dbReference type="Proteomes" id="UP000019132"/>
    </source>
</evidence>
<feature type="region of interest" description="Disordered" evidence="6">
    <location>
        <begin position="49"/>
        <end position="104"/>
    </location>
</feature>
<evidence type="ECO:0000256" key="2">
    <source>
        <dbReference type="ARBA" id="ARBA00022692"/>
    </source>
</evidence>
<dbReference type="VEuPathDB" id="FungiDB:PYU1_G004487"/>
<feature type="domain" description="J" evidence="7">
    <location>
        <begin position="119"/>
        <end position="183"/>
    </location>
</feature>
<dbReference type="PANTHER" id="PTHR43908">
    <property type="entry name" value="AT29763P-RELATED"/>
    <property type="match status" value="1"/>
</dbReference>
<dbReference type="eggNOG" id="KOG0714">
    <property type="taxonomic scope" value="Eukaryota"/>
</dbReference>
<feature type="compositionally biased region" description="Basic and acidic residues" evidence="6">
    <location>
        <begin position="176"/>
        <end position="191"/>
    </location>
</feature>
<dbReference type="InterPro" id="IPR001623">
    <property type="entry name" value="DnaJ_domain"/>
</dbReference>
<dbReference type="PANTHER" id="PTHR43908:SF3">
    <property type="entry name" value="AT29763P-RELATED"/>
    <property type="match status" value="1"/>
</dbReference>
<dbReference type="SMART" id="SM00271">
    <property type="entry name" value="DnaJ"/>
    <property type="match status" value="1"/>
</dbReference>
<keyword evidence="4" id="KW-0472">Membrane</keyword>
<keyword evidence="2" id="KW-0812">Transmembrane</keyword>
<evidence type="ECO:0000256" key="6">
    <source>
        <dbReference type="SAM" id="MobiDB-lite"/>
    </source>
</evidence>